<dbReference type="Proteomes" id="UP001556692">
    <property type="component" value="Unassembled WGS sequence"/>
</dbReference>
<name>A0ABV3SMY7_9HYPH</name>
<organism evidence="2 3">
    <name type="scientific">Aquibium pacificus</name>
    <dbReference type="NCBI Taxonomy" id="3153579"/>
    <lineage>
        <taxon>Bacteria</taxon>
        <taxon>Pseudomonadati</taxon>
        <taxon>Pseudomonadota</taxon>
        <taxon>Alphaproteobacteria</taxon>
        <taxon>Hyphomicrobiales</taxon>
        <taxon>Phyllobacteriaceae</taxon>
        <taxon>Aquibium</taxon>
    </lineage>
</organism>
<evidence type="ECO:0000313" key="2">
    <source>
        <dbReference type="EMBL" id="MEX0408147.1"/>
    </source>
</evidence>
<protein>
    <submittedName>
        <fullName evidence="2">Uncharacterized protein</fullName>
    </submittedName>
</protein>
<proteinExistence type="predicted"/>
<reference evidence="2 3" key="1">
    <citation type="submission" date="2024-05" db="EMBL/GenBank/DDBJ databases">
        <authorList>
            <person name="Jiang F."/>
        </authorList>
    </citation>
    <scope>NUCLEOTIDE SEQUENCE [LARGE SCALE GENOMIC DNA]</scope>
    <source>
        <strain evidence="2 3">LZ166</strain>
    </source>
</reference>
<keyword evidence="1" id="KW-0732">Signal</keyword>
<sequence>MMDPIRLFRIFSHRPFLGLLVALAAMAHLAAFATAAPLPVRAGQLSLANGELHAPALTSKAPQAEARMRLHEPKRFADAEPSGASVPSDATFLSRAGRPALDPAPAEAGFVRAAIFSPGQRAPPVLLRTT</sequence>
<evidence type="ECO:0000313" key="3">
    <source>
        <dbReference type="Proteomes" id="UP001556692"/>
    </source>
</evidence>
<dbReference type="RefSeq" id="WP_367956025.1">
    <property type="nucleotide sequence ID" value="NZ_JBDPGJ010000005.1"/>
</dbReference>
<feature type="chain" id="PRO_5046122180" evidence="1">
    <location>
        <begin position="36"/>
        <end position="130"/>
    </location>
</feature>
<keyword evidence="3" id="KW-1185">Reference proteome</keyword>
<accession>A0ABV3SMY7</accession>
<evidence type="ECO:0000256" key="1">
    <source>
        <dbReference type="SAM" id="SignalP"/>
    </source>
</evidence>
<feature type="signal peptide" evidence="1">
    <location>
        <begin position="1"/>
        <end position="35"/>
    </location>
</feature>
<comment type="caution">
    <text evidence="2">The sequence shown here is derived from an EMBL/GenBank/DDBJ whole genome shotgun (WGS) entry which is preliminary data.</text>
</comment>
<gene>
    <name evidence="2" type="ORF">ABGN05_21025</name>
</gene>
<dbReference type="EMBL" id="JBDPGJ010000005">
    <property type="protein sequence ID" value="MEX0408147.1"/>
    <property type="molecule type" value="Genomic_DNA"/>
</dbReference>